<organism evidence="1 2">
    <name type="scientific">Parahalioglobus pacificus</name>
    <dbReference type="NCBI Taxonomy" id="930806"/>
    <lineage>
        <taxon>Bacteria</taxon>
        <taxon>Pseudomonadati</taxon>
        <taxon>Pseudomonadota</taxon>
        <taxon>Gammaproteobacteria</taxon>
        <taxon>Cellvibrionales</taxon>
        <taxon>Halieaceae</taxon>
        <taxon>Parahalioglobus</taxon>
    </lineage>
</organism>
<dbReference type="Proteomes" id="UP000644693">
    <property type="component" value="Unassembled WGS sequence"/>
</dbReference>
<reference evidence="1" key="2">
    <citation type="submission" date="2020-09" db="EMBL/GenBank/DDBJ databases">
        <authorList>
            <person name="Sun Q."/>
            <person name="Kim S."/>
        </authorList>
    </citation>
    <scope>NUCLEOTIDE SEQUENCE</scope>
    <source>
        <strain evidence="1">KCTC 23430</strain>
    </source>
</reference>
<sequence length="200" mass="22261">MSGNFPEPLISPMPLTIGVWYEDAFLNHEFFDEASGRAEPSWLVRTGEAQVQMWDTVLDSMFVNFVHMKNKPGEGELNQVVDAVLIPRVDELQYAIPQHTNVKVYEIWMRYHFDLVNNAGEPITDWTMSAYGKTPTAFLRSDTDAVNLAAVVALRDAGANFAVNFTRVPGVRDWLVERGRVSAAATGSQTIGTEIEAAQP</sequence>
<gene>
    <name evidence="1" type="ORF">GCM10007053_30270</name>
</gene>
<keyword evidence="2" id="KW-1185">Reference proteome</keyword>
<evidence type="ECO:0000313" key="2">
    <source>
        <dbReference type="Proteomes" id="UP000644693"/>
    </source>
</evidence>
<proteinExistence type="predicted"/>
<protein>
    <submittedName>
        <fullName evidence="1">Uncharacterized protein</fullName>
    </submittedName>
</protein>
<dbReference type="AlphaFoldDB" id="A0A919CNL2"/>
<dbReference type="EMBL" id="BMYM01000004">
    <property type="protein sequence ID" value="GHD39079.1"/>
    <property type="molecule type" value="Genomic_DNA"/>
</dbReference>
<reference evidence="1" key="1">
    <citation type="journal article" date="2014" name="Int. J. Syst. Evol. Microbiol.">
        <title>Complete genome sequence of Corynebacterium casei LMG S-19264T (=DSM 44701T), isolated from a smear-ripened cheese.</title>
        <authorList>
            <consortium name="US DOE Joint Genome Institute (JGI-PGF)"/>
            <person name="Walter F."/>
            <person name="Albersmeier A."/>
            <person name="Kalinowski J."/>
            <person name="Ruckert C."/>
        </authorList>
    </citation>
    <scope>NUCLEOTIDE SEQUENCE</scope>
    <source>
        <strain evidence="1">KCTC 23430</strain>
    </source>
</reference>
<comment type="caution">
    <text evidence="1">The sequence shown here is derived from an EMBL/GenBank/DDBJ whole genome shotgun (WGS) entry which is preliminary data.</text>
</comment>
<accession>A0A919CNL2</accession>
<evidence type="ECO:0000313" key="1">
    <source>
        <dbReference type="EMBL" id="GHD39079.1"/>
    </source>
</evidence>
<name>A0A919CNL2_9GAMM</name>